<evidence type="ECO:0000313" key="8">
    <source>
        <dbReference type="Proteomes" id="UP000318017"/>
    </source>
</evidence>
<dbReference type="RefSeq" id="WP_145083376.1">
    <property type="nucleotide sequence ID" value="NZ_CP036298.1"/>
</dbReference>
<reference evidence="7 8" key="1">
    <citation type="submission" date="2019-02" db="EMBL/GenBank/DDBJ databases">
        <title>Deep-cultivation of Planctomycetes and their phenomic and genomic characterization uncovers novel biology.</title>
        <authorList>
            <person name="Wiegand S."/>
            <person name="Jogler M."/>
            <person name="Boedeker C."/>
            <person name="Pinto D."/>
            <person name="Vollmers J."/>
            <person name="Rivas-Marin E."/>
            <person name="Kohn T."/>
            <person name="Peeters S.H."/>
            <person name="Heuer A."/>
            <person name="Rast P."/>
            <person name="Oberbeckmann S."/>
            <person name="Bunk B."/>
            <person name="Jeske O."/>
            <person name="Meyerdierks A."/>
            <person name="Storesund J.E."/>
            <person name="Kallscheuer N."/>
            <person name="Luecker S."/>
            <person name="Lage O.M."/>
            <person name="Pohl T."/>
            <person name="Merkel B.J."/>
            <person name="Hornburger P."/>
            <person name="Mueller R.-W."/>
            <person name="Bruemmer F."/>
            <person name="Labrenz M."/>
            <person name="Spormann A.M."/>
            <person name="Op den Camp H."/>
            <person name="Overmann J."/>
            <person name="Amann R."/>
            <person name="Jetten M.S.M."/>
            <person name="Mascher T."/>
            <person name="Medema M.H."/>
            <person name="Devos D.P."/>
            <person name="Kaster A.-K."/>
            <person name="Ovreas L."/>
            <person name="Rohde M."/>
            <person name="Galperin M.Y."/>
            <person name="Jogler C."/>
        </authorList>
    </citation>
    <scope>NUCLEOTIDE SEQUENCE [LARGE SCALE GENOMIC DNA]</scope>
    <source>
        <strain evidence="7 8">Q31a</strain>
    </source>
</reference>
<dbReference type="InterPro" id="IPR006365">
    <property type="entry name" value="Cbl_synth_CobL"/>
</dbReference>
<dbReference type="CDD" id="cd11644">
    <property type="entry name" value="Precorrin-6Y-MT"/>
    <property type="match status" value="1"/>
</dbReference>
<dbReference type="EMBL" id="CP036298">
    <property type="protein sequence ID" value="QDV26868.1"/>
    <property type="molecule type" value="Genomic_DNA"/>
</dbReference>
<dbReference type="InterPro" id="IPR014777">
    <property type="entry name" value="4pyrrole_Mease_sub1"/>
</dbReference>
<dbReference type="CDD" id="cd02440">
    <property type="entry name" value="AdoMet_MTases"/>
    <property type="match status" value="1"/>
</dbReference>
<dbReference type="NCBIfam" id="TIGR02469">
    <property type="entry name" value="CbiT"/>
    <property type="match status" value="1"/>
</dbReference>
<keyword evidence="3 7" id="KW-0489">Methyltransferase</keyword>
<organism evidence="7 8">
    <name type="scientific">Aureliella helgolandensis</name>
    <dbReference type="NCBI Taxonomy" id="2527968"/>
    <lineage>
        <taxon>Bacteria</taxon>
        <taxon>Pseudomonadati</taxon>
        <taxon>Planctomycetota</taxon>
        <taxon>Planctomycetia</taxon>
        <taxon>Pirellulales</taxon>
        <taxon>Pirellulaceae</taxon>
        <taxon>Aureliella</taxon>
    </lineage>
</organism>
<dbReference type="UniPathway" id="UPA00148"/>
<accession>A0A518GE94</accession>
<dbReference type="KEGG" id="ahel:Q31a_52470"/>
<dbReference type="Pfam" id="PF01135">
    <property type="entry name" value="PCMT"/>
    <property type="match status" value="1"/>
</dbReference>
<dbReference type="OrthoDB" id="9780707at2"/>
<dbReference type="AlphaFoldDB" id="A0A518GE94"/>
<name>A0A518GE94_9BACT</name>
<keyword evidence="8" id="KW-1185">Reference proteome</keyword>
<proteinExistence type="predicted"/>
<evidence type="ECO:0000256" key="1">
    <source>
        <dbReference type="ARBA" id="ARBA00004953"/>
    </source>
</evidence>
<dbReference type="Gene3D" id="3.40.50.150">
    <property type="entry name" value="Vaccinia Virus protein VP39"/>
    <property type="match status" value="1"/>
</dbReference>
<dbReference type="GO" id="GO:0046025">
    <property type="term" value="F:precorrin-6Y C5,15-methyltransferase (decarboxylating) activity"/>
    <property type="evidence" value="ECO:0007669"/>
    <property type="project" value="UniProtKB-EC"/>
</dbReference>
<dbReference type="PIRSF" id="PIRSF036428">
    <property type="entry name" value="CobL"/>
    <property type="match status" value="1"/>
</dbReference>
<dbReference type="EC" id="2.1.1.132" evidence="7"/>
<dbReference type="SUPFAM" id="SSF53790">
    <property type="entry name" value="Tetrapyrrole methylase"/>
    <property type="match status" value="1"/>
</dbReference>
<evidence type="ECO:0000256" key="5">
    <source>
        <dbReference type="ARBA" id="ARBA00022691"/>
    </source>
</evidence>
<dbReference type="GO" id="GO:0009236">
    <property type="term" value="P:cobalamin biosynthetic process"/>
    <property type="evidence" value="ECO:0007669"/>
    <property type="project" value="UniProtKB-UniPathway"/>
</dbReference>
<keyword evidence="5" id="KW-0949">S-adenosyl-L-methionine</keyword>
<evidence type="ECO:0000256" key="2">
    <source>
        <dbReference type="ARBA" id="ARBA00022573"/>
    </source>
</evidence>
<dbReference type="GO" id="GO:0032259">
    <property type="term" value="P:methylation"/>
    <property type="evidence" value="ECO:0007669"/>
    <property type="project" value="UniProtKB-KW"/>
</dbReference>
<dbReference type="Pfam" id="PF00590">
    <property type="entry name" value="TP_methylase"/>
    <property type="match status" value="1"/>
</dbReference>
<evidence type="ECO:0000259" key="6">
    <source>
        <dbReference type="Pfam" id="PF00590"/>
    </source>
</evidence>
<feature type="domain" description="Tetrapyrrole methylase" evidence="6">
    <location>
        <begin position="4"/>
        <end position="191"/>
    </location>
</feature>
<dbReference type="InterPro" id="IPR035996">
    <property type="entry name" value="4pyrrol_Methylase_sf"/>
</dbReference>
<dbReference type="InterPro" id="IPR012818">
    <property type="entry name" value="CbiE"/>
</dbReference>
<dbReference type="InterPro" id="IPR000878">
    <property type="entry name" value="4pyrrol_Mease"/>
</dbReference>
<dbReference type="SUPFAM" id="SSF53335">
    <property type="entry name" value="S-adenosyl-L-methionine-dependent methyltransferases"/>
    <property type="match status" value="1"/>
</dbReference>
<dbReference type="InterPro" id="IPR029063">
    <property type="entry name" value="SAM-dependent_MTases_sf"/>
</dbReference>
<dbReference type="PANTHER" id="PTHR43182:SF1">
    <property type="entry name" value="COBALT-PRECORRIN-7 C(5)-METHYLTRANSFERASE"/>
    <property type="match status" value="1"/>
</dbReference>
<dbReference type="Gene3D" id="3.30.950.10">
    <property type="entry name" value="Methyltransferase, Cobalt-precorrin-4 Transmethylase, Domain 2"/>
    <property type="match status" value="1"/>
</dbReference>
<dbReference type="Gene3D" id="3.40.1010.10">
    <property type="entry name" value="Cobalt-precorrin-4 Transmethylase, Domain 1"/>
    <property type="match status" value="1"/>
</dbReference>
<dbReference type="GO" id="GO:0008276">
    <property type="term" value="F:protein methyltransferase activity"/>
    <property type="evidence" value="ECO:0007669"/>
    <property type="project" value="InterPro"/>
</dbReference>
<dbReference type="Proteomes" id="UP000318017">
    <property type="component" value="Chromosome"/>
</dbReference>
<evidence type="ECO:0000256" key="4">
    <source>
        <dbReference type="ARBA" id="ARBA00022679"/>
    </source>
</evidence>
<dbReference type="NCBIfam" id="TIGR02467">
    <property type="entry name" value="CbiE"/>
    <property type="match status" value="1"/>
</dbReference>
<keyword evidence="2" id="KW-0169">Cobalamin biosynthesis</keyword>
<evidence type="ECO:0000313" key="7">
    <source>
        <dbReference type="EMBL" id="QDV26868.1"/>
    </source>
</evidence>
<dbReference type="InterPro" id="IPR014008">
    <property type="entry name" value="Cbl_synth_MTase_CbiT"/>
</dbReference>
<keyword evidence="4 7" id="KW-0808">Transferase</keyword>
<evidence type="ECO:0000256" key="3">
    <source>
        <dbReference type="ARBA" id="ARBA00022603"/>
    </source>
</evidence>
<dbReference type="InterPro" id="IPR014776">
    <property type="entry name" value="4pyrrole_Mease_sub2"/>
</dbReference>
<comment type="pathway">
    <text evidence="1">Cofactor biosynthesis; adenosylcobalamin biosynthesis.</text>
</comment>
<dbReference type="InterPro" id="IPR050714">
    <property type="entry name" value="Cobalamin_biosynth_MTase"/>
</dbReference>
<dbReference type="PANTHER" id="PTHR43182">
    <property type="entry name" value="COBALT-PRECORRIN-6B C(15)-METHYLTRANSFERASE (DECARBOXYLATING)"/>
    <property type="match status" value="1"/>
</dbReference>
<gene>
    <name evidence="7" type="primary">cobL</name>
    <name evidence="7" type="ORF">Q31a_52470</name>
</gene>
<protein>
    <submittedName>
        <fullName evidence="7">Precorrin-6Y C(5,15)-methyltransferase [decarboxylating]</fullName>
        <ecNumber evidence="7">2.1.1.132</ecNumber>
    </submittedName>
</protein>
<sequence>MSDKITIIGIGDDGVDGLTRQAHDTISQAQLLLGPSNLLAKFEHTGQSQLPLSADLEEMAATISAATETPIVILTSGDPLFYGTARFLCEKLGKDRFEVLPHVSSMQLAFARVKESWDEAYLTNLATQSLPRVVQRIRSAEKVGLFTTEQTPPAKLAQSLLDQGIDYFTAYICENLGSPDERVTRGLLPEIAQQSFGGLNVMVLVRHPDVPDRPSGLKGKRLFGNHDECFLQSRPKRGLLTRSEVRVIALSELNLCSQSVVWDIGAGSGSVAIEAAQLAPEGSVYAIEMDPEDYNLLIENSKTFGTDNLTPILGEAPDAWRDLPSPDAVFVGGTGRAVVGLIEAVWPRLRSGGRLVINVASLDNLTAIEAALKALNGEPQIMMVNISRSQQQMDHIRLESSNPSFLVTAVKANTDH</sequence>